<organism evidence="2 3">
    <name type="scientific">Linum trigynum</name>
    <dbReference type="NCBI Taxonomy" id="586398"/>
    <lineage>
        <taxon>Eukaryota</taxon>
        <taxon>Viridiplantae</taxon>
        <taxon>Streptophyta</taxon>
        <taxon>Embryophyta</taxon>
        <taxon>Tracheophyta</taxon>
        <taxon>Spermatophyta</taxon>
        <taxon>Magnoliopsida</taxon>
        <taxon>eudicotyledons</taxon>
        <taxon>Gunneridae</taxon>
        <taxon>Pentapetalae</taxon>
        <taxon>rosids</taxon>
        <taxon>fabids</taxon>
        <taxon>Malpighiales</taxon>
        <taxon>Linaceae</taxon>
        <taxon>Linum</taxon>
    </lineage>
</organism>
<sequence length="80" mass="8904">MVKSGQGARHQPLEVEMPIWGHVLSKRPQKSQGTHVCEKPTSMAKSGQGARHQPHIVDVEAYPTSHDMRKPQKITADLKV</sequence>
<evidence type="ECO:0000313" key="2">
    <source>
        <dbReference type="EMBL" id="CAL1361762.1"/>
    </source>
</evidence>
<gene>
    <name evidence="2" type="ORF">LTRI10_LOCUS9124</name>
</gene>
<proteinExistence type="predicted"/>
<keyword evidence="3" id="KW-1185">Reference proteome</keyword>
<dbReference type="EMBL" id="OZ034814">
    <property type="protein sequence ID" value="CAL1361762.1"/>
    <property type="molecule type" value="Genomic_DNA"/>
</dbReference>
<reference evidence="2 3" key="1">
    <citation type="submission" date="2024-04" db="EMBL/GenBank/DDBJ databases">
        <authorList>
            <person name="Fracassetti M."/>
        </authorList>
    </citation>
    <scope>NUCLEOTIDE SEQUENCE [LARGE SCALE GENOMIC DNA]</scope>
</reference>
<protein>
    <submittedName>
        <fullName evidence="2">Uncharacterized protein</fullName>
    </submittedName>
</protein>
<feature type="compositionally biased region" description="Basic and acidic residues" evidence="1">
    <location>
        <begin position="66"/>
        <end position="80"/>
    </location>
</feature>
<name>A0AAV2CZ01_9ROSI</name>
<dbReference type="AlphaFoldDB" id="A0AAV2CZ01"/>
<evidence type="ECO:0000313" key="3">
    <source>
        <dbReference type="Proteomes" id="UP001497516"/>
    </source>
</evidence>
<accession>A0AAV2CZ01</accession>
<dbReference type="Proteomes" id="UP001497516">
    <property type="component" value="Chromosome 10"/>
</dbReference>
<evidence type="ECO:0000256" key="1">
    <source>
        <dbReference type="SAM" id="MobiDB-lite"/>
    </source>
</evidence>
<feature type="region of interest" description="Disordered" evidence="1">
    <location>
        <begin position="26"/>
        <end position="80"/>
    </location>
</feature>